<dbReference type="VEuPathDB" id="FungiDB:CCM_08668"/>
<dbReference type="GO" id="GO:0006351">
    <property type="term" value="P:DNA-templated transcription"/>
    <property type="evidence" value="ECO:0007669"/>
    <property type="project" value="InterPro"/>
</dbReference>
<evidence type="ECO:0000259" key="6">
    <source>
        <dbReference type="SMART" id="SM00906"/>
    </source>
</evidence>
<dbReference type="Pfam" id="PF01494">
    <property type="entry name" value="FAD_binding_3"/>
    <property type="match status" value="1"/>
</dbReference>
<dbReference type="GO" id="GO:0008270">
    <property type="term" value="F:zinc ion binding"/>
    <property type="evidence" value="ECO:0007669"/>
    <property type="project" value="InterPro"/>
</dbReference>
<dbReference type="SMART" id="SM00906">
    <property type="entry name" value="Fungal_trans"/>
    <property type="match status" value="1"/>
</dbReference>
<dbReference type="EMBL" id="CP023324">
    <property type="protein sequence ID" value="ATY63521.1"/>
    <property type="molecule type" value="Genomic_DNA"/>
</dbReference>
<keyword evidence="3" id="KW-0560">Oxidoreductase</keyword>
<keyword evidence="1" id="KW-0285">Flavoprotein</keyword>
<dbReference type="GO" id="GO:0071949">
    <property type="term" value="F:FAD binding"/>
    <property type="evidence" value="ECO:0007669"/>
    <property type="project" value="InterPro"/>
</dbReference>
<dbReference type="Gene3D" id="3.50.50.60">
    <property type="entry name" value="FAD/NAD(P)-binding domain"/>
    <property type="match status" value="1"/>
</dbReference>
<reference evidence="7 8" key="1">
    <citation type="journal article" date="2017" name="BMC Genomics">
        <title>Chromosome level assembly and secondary metabolite potential of the parasitic fungus Cordyceps militaris.</title>
        <authorList>
            <person name="Kramer G.J."/>
            <person name="Nodwell J.R."/>
        </authorList>
    </citation>
    <scope>NUCLEOTIDE SEQUENCE [LARGE SCALE GENOMIC DNA]</scope>
    <source>
        <strain evidence="7 8">ATCC 34164</strain>
    </source>
</reference>
<proteinExistence type="predicted"/>
<dbReference type="PANTHER" id="PTHR46865:SF7">
    <property type="entry name" value="MONOOXYGENASE, PUTATIVE (AFU_ORTHOLOGUE AFUA_8G07040)-RELATED"/>
    <property type="match status" value="1"/>
</dbReference>
<dbReference type="VEuPathDB" id="FungiDB:A9K55_008921"/>
<evidence type="ECO:0000313" key="7">
    <source>
        <dbReference type="EMBL" id="ATY63521.1"/>
    </source>
</evidence>
<feature type="region of interest" description="Disordered" evidence="5">
    <location>
        <begin position="1"/>
        <end position="42"/>
    </location>
</feature>
<dbReference type="InterPro" id="IPR007219">
    <property type="entry name" value="XnlR_reg_dom"/>
</dbReference>
<dbReference type="PRINTS" id="PR00420">
    <property type="entry name" value="RNGMNOXGNASE"/>
</dbReference>
<evidence type="ECO:0000256" key="3">
    <source>
        <dbReference type="ARBA" id="ARBA00023002"/>
    </source>
</evidence>
<name>A0A2H4SK79_CORMI</name>
<dbReference type="SUPFAM" id="SSF51905">
    <property type="entry name" value="FAD/NAD(P)-binding domain"/>
    <property type="match status" value="1"/>
</dbReference>
<dbReference type="Pfam" id="PF04082">
    <property type="entry name" value="Fungal_trans"/>
    <property type="match status" value="1"/>
</dbReference>
<organism evidence="7 8">
    <name type="scientific">Cordyceps militaris</name>
    <name type="common">Caterpillar fungus</name>
    <name type="synonym">Clavaria militaris</name>
    <dbReference type="NCBI Taxonomy" id="73501"/>
    <lineage>
        <taxon>Eukaryota</taxon>
        <taxon>Fungi</taxon>
        <taxon>Dikarya</taxon>
        <taxon>Ascomycota</taxon>
        <taxon>Pezizomycotina</taxon>
        <taxon>Sordariomycetes</taxon>
        <taxon>Hypocreomycetidae</taxon>
        <taxon>Hypocreales</taxon>
        <taxon>Cordycipitaceae</taxon>
        <taxon>Cordyceps</taxon>
    </lineage>
</organism>
<dbReference type="InterPro" id="IPR036188">
    <property type="entry name" value="FAD/NAD-bd_sf"/>
</dbReference>
<accession>A0A2H4SK79</accession>
<dbReference type="AlphaFoldDB" id="A0A2H4SK79"/>
<keyword evidence="4" id="KW-0539">Nucleus</keyword>
<dbReference type="InterPro" id="IPR051704">
    <property type="entry name" value="FAD_aromatic-hydroxylase"/>
</dbReference>
<gene>
    <name evidence="7" type="ORF">A9K55_008921</name>
</gene>
<evidence type="ECO:0000313" key="8">
    <source>
        <dbReference type="Proteomes" id="UP000323067"/>
    </source>
</evidence>
<sequence>MACRRRKINSAQQETTAALPPAALQSPPASQPTQATVDADRVPDSHQATFVSRLPQRDDRIFARKSAVHDARIVLDKTRILRWSHWMGAGQEFGPIFSCYLATLAPRQEDSDLSPAAKTVLADAAEVLQKCKRLARSSKIWRPSRLFGMQGYDLIPPSRQVADAMATEYFTYYESTIRILHIPSFWKLYDGFWKSESTATMETRLIILLVIAIGTSLQDRSETSPAIPSIAQIHQWIYAAQTWLAGPLEKDRLDTGGLQIYCLLIVARQIYSVGGDLVWMSLGSLLHRAMQLGLHYDPKHFQGMSVLKAELRRRLWYTILELLVQGSLDTAMPPRISPEEYDTEPPSNINDSDLDENTQALHPKPESECTDTTLQRHLVYALPARIRIVRYLNGIKADLSYPEAMSLSAGLSTAQRRATLALQSYPDQISPFQRNMVDFLLRRFVVPLHSPFACEARTTLAFHYSLKACTEASLALINPEPDARFARLLDSAGGLFREGLRSANTAISLDLIVQTKTQQADGTLHRTRTVRDALKRSVVDMLERCEKRISNGETNVKSYVFLAMVLAMTEAMENGEPCEMKIAQSARDALAHCYGVLESSLGSFVTNTPTDAGFPAGGFDAGYLDMEIGMDSSQGNSKKIVESGAVAFQYRLVTLASPIQLLLHPSSMKVLISGAGISGTALAFLLSKLHYDITVVERSPSLRVNGLQIDLRGHGIEVLRLMGLDAAFKEKAAPEQGMQVVDSAGTRLAYFAANTFDTGEQNCTSEYEIMRGDLCRLLHDASLAGGGRVRYIFDSSIKDLRDTPDAGGVTVTFSDNHTEMFDLVVGADGQWSRTRRLMLGTNTSPDPALRLLPNMHAGYFTTPQPLRAGEGFDATLYLASRRRSVVTRRTDPRFLQVYMACTSSALQTVRRGDVVREKEAFAASHAGAGWRVPELVEGLRATDDFYCERIGLVKLEAWHKGRVVLVGDAAYCPSALTGMGTTCGVVGAYVLAGELSRLGAGHEADGRPGHSTLQDALAAYDARFRPFMHQVQDGVGEASILSRMMMPSSSVGIALSTIVCARLHFSAFGCRPAPS</sequence>
<dbReference type="PANTHER" id="PTHR46865">
    <property type="entry name" value="OXIDOREDUCTASE-RELATED"/>
    <property type="match status" value="1"/>
</dbReference>
<evidence type="ECO:0000256" key="5">
    <source>
        <dbReference type="SAM" id="MobiDB-lite"/>
    </source>
</evidence>
<protein>
    <submittedName>
        <fullName evidence="7">C6 zinc finger domain</fullName>
    </submittedName>
</protein>
<dbReference type="CDD" id="cd12148">
    <property type="entry name" value="fungal_TF_MHR"/>
    <property type="match status" value="1"/>
</dbReference>
<dbReference type="GO" id="GO:0003677">
    <property type="term" value="F:DNA binding"/>
    <property type="evidence" value="ECO:0007669"/>
    <property type="project" value="InterPro"/>
</dbReference>
<dbReference type="InterPro" id="IPR002938">
    <property type="entry name" value="FAD-bd"/>
</dbReference>
<feature type="compositionally biased region" description="Low complexity" evidence="5">
    <location>
        <begin position="11"/>
        <end position="36"/>
    </location>
</feature>
<evidence type="ECO:0000256" key="4">
    <source>
        <dbReference type="ARBA" id="ARBA00023242"/>
    </source>
</evidence>
<dbReference type="GO" id="GO:0016491">
    <property type="term" value="F:oxidoreductase activity"/>
    <property type="evidence" value="ECO:0007669"/>
    <property type="project" value="UniProtKB-KW"/>
</dbReference>
<dbReference type="OrthoDB" id="4337792at2759"/>
<evidence type="ECO:0000256" key="1">
    <source>
        <dbReference type="ARBA" id="ARBA00022630"/>
    </source>
</evidence>
<keyword evidence="2" id="KW-0274">FAD</keyword>
<feature type="domain" description="Xylanolytic transcriptional activator regulatory" evidence="6">
    <location>
        <begin position="278"/>
        <end position="352"/>
    </location>
</feature>
<evidence type="ECO:0000256" key="2">
    <source>
        <dbReference type="ARBA" id="ARBA00022827"/>
    </source>
</evidence>
<feature type="region of interest" description="Disordered" evidence="5">
    <location>
        <begin position="334"/>
        <end position="368"/>
    </location>
</feature>
<dbReference type="Proteomes" id="UP000323067">
    <property type="component" value="Chromosome vii"/>
</dbReference>